<dbReference type="Gene3D" id="3.50.50.60">
    <property type="entry name" value="FAD/NAD(P)-binding domain"/>
    <property type="match status" value="1"/>
</dbReference>
<comment type="similarity">
    <text evidence="5">Belongs to the aromatic-ring hydroxylase family. TetX subfamily.</text>
</comment>
<name>A0A7G1NVK3_9ACTN</name>
<evidence type="ECO:0000313" key="7">
    <source>
        <dbReference type="EMBL" id="BCL25626.1"/>
    </source>
</evidence>
<evidence type="ECO:0000256" key="3">
    <source>
        <dbReference type="ARBA" id="ARBA00023002"/>
    </source>
</evidence>
<organism evidence="7 8">
    <name type="scientific">Streptomyces aurantiacus</name>
    <dbReference type="NCBI Taxonomy" id="47760"/>
    <lineage>
        <taxon>Bacteria</taxon>
        <taxon>Bacillati</taxon>
        <taxon>Actinomycetota</taxon>
        <taxon>Actinomycetes</taxon>
        <taxon>Kitasatosporales</taxon>
        <taxon>Streptomycetaceae</taxon>
        <taxon>Streptomyces</taxon>
        <taxon>Streptomyces aurantiacus group</taxon>
    </lineage>
</organism>
<comment type="catalytic activity">
    <reaction evidence="5">
        <text>a tetracycline + NADPH + O2 + H(+) = an 11a-hydroxytetracycline + NADP(+) + H2O</text>
        <dbReference type="Rhea" id="RHEA:61444"/>
        <dbReference type="ChEBI" id="CHEBI:15377"/>
        <dbReference type="ChEBI" id="CHEBI:15378"/>
        <dbReference type="ChEBI" id="CHEBI:15379"/>
        <dbReference type="ChEBI" id="CHEBI:57783"/>
        <dbReference type="ChEBI" id="CHEBI:58349"/>
        <dbReference type="ChEBI" id="CHEBI:144644"/>
        <dbReference type="ChEBI" id="CHEBI:144645"/>
    </reaction>
</comment>
<dbReference type="OrthoDB" id="3217377at2"/>
<dbReference type="GO" id="GO:0004497">
    <property type="term" value="F:monooxygenase activity"/>
    <property type="evidence" value="ECO:0007669"/>
    <property type="project" value="UniProtKB-UniRule"/>
</dbReference>
<dbReference type="AlphaFoldDB" id="A0A7G1NVK3"/>
<feature type="binding site" evidence="5">
    <location>
        <position position="67"/>
    </location>
    <ligand>
        <name>FAD</name>
        <dbReference type="ChEBI" id="CHEBI:57692"/>
    </ligand>
</feature>
<accession>A0A7G1NVK3</accession>
<evidence type="ECO:0000256" key="2">
    <source>
        <dbReference type="ARBA" id="ARBA00022827"/>
    </source>
</evidence>
<feature type="binding site" evidence="5">
    <location>
        <position position="315"/>
    </location>
    <ligand>
        <name>FAD</name>
        <dbReference type="ChEBI" id="CHEBI:57692"/>
    </ligand>
</feature>
<keyword evidence="1 5" id="KW-0285">Flavoprotein</keyword>
<evidence type="ECO:0000256" key="5">
    <source>
        <dbReference type="HAMAP-Rule" id="MF_00845"/>
    </source>
</evidence>
<dbReference type="HAMAP" id="MF_00845">
    <property type="entry name" value="TetX_monooxygenase"/>
    <property type="match status" value="1"/>
</dbReference>
<comment type="cofactor">
    <cofactor evidence="5">
        <name>FAD</name>
        <dbReference type="ChEBI" id="CHEBI:57692"/>
    </cofactor>
</comment>
<dbReference type="RefSeq" id="WP_055510991.1">
    <property type="nucleotide sequence ID" value="NZ_AP023440.1"/>
</dbReference>
<dbReference type="Proteomes" id="UP000516444">
    <property type="component" value="Chromosome"/>
</dbReference>
<evidence type="ECO:0000256" key="1">
    <source>
        <dbReference type="ARBA" id="ARBA00022630"/>
    </source>
</evidence>
<comment type="function">
    <text evidence="5">An FAD-requiring monooxygenase active on some tetracycline antibiotic derivatives, which leads to their inactivation. Hydroxylates carbon 11a of tetracycline and some analogs.</text>
</comment>
<dbReference type="KEGG" id="sgm:GCM10017557_04850"/>
<evidence type="ECO:0000259" key="6">
    <source>
        <dbReference type="Pfam" id="PF01494"/>
    </source>
</evidence>
<feature type="binding site" evidence="5">
    <location>
        <position position="60"/>
    </location>
    <ligand>
        <name>NADPH</name>
        <dbReference type="ChEBI" id="CHEBI:57783"/>
    </ligand>
</feature>
<keyword evidence="5" id="KW-0963">Cytoplasm</keyword>
<keyword evidence="5" id="KW-0521">NADP</keyword>
<keyword evidence="2 5" id="KW-0274">FAD</keyword>
<sequence>MTDAGTTRSVTTRSATTQPVPHHSIAIIGGGLGGLTLARVLHVGGIEAVVFDLEASATVRTQGGMLDIHEDSGQAALRAAGLYDEFRTLIRPGGEAMRLVDPQGTVRLAEEDDGTGGRPEVDRGQLRDLLLDSLPADTVRWGKRATGARALDHGRHEVAFADGTTITTDLLVGADGAWSRVRPLVSDALPTYTGISFVETDLHEAATRHPAAAALIGTGFFICLGDHKGFLAHSEADGSVHVYTALRTAETLLDSIDFADTEAAKKEILTHFDGWHEDLRALIADADEPPVPRRIHALPVGHRWDRRAGVTLLGDAAHLMSPFAGEGANLAMFDGAELGRAIAAHPGATESALTAYEQELFPRSEASAVESAGSLELMFGDNALDGLLDQFAAS</sequence>
<feature type="domain" description="FAD-binding" evidence="6">
    <location>
        <begin position="25"/>
        <end position="366"/>
    </location>
</feature>
<dbReference type="InterPro" id="IPR043683">
    <property type="entry name" value="TetX_monooxygenase"/>
</dbReference>
<dbReference type="EMBL" id="AP023440">
    <property type="protein sequence ID" value="BCL25626.1"/>
    <property type="molecule type" value="Genomic_DNA"/>
</dbReference>
<dbReference type="EC" id="1.14.13.-" evidence="5"/>
<proteinExistence type="inferred from homology"/>
<dbReference type="Pfam" id="PF01494">
    <property type="entry name" value="FAD_binding_3"/>
    <property type="match status" value="1"/>
</dbReference>
<feature type="binding site" evidence="5">
    <location>
        <position position="123"/>
    </location>
    <ligand>
        <name>FAD</name>
        <dbReference type="ChEBI" id="CHEBI:57692"/>
    </ligand>
</feature>
<keyword evidence="5" id="KW-0547">Nucleotide-binding</keyword>
<dbReference type="InterPro" id="IPR002938">
    <property type="entry name" value="FAD-bd"/>
</dbReference>
<gene>
    <name evidence="7" type="ORF">GCM10017557_04850</name>
</gene>
<dbReference type="PRINTS" id="PR00420">
    <property type="entry name" value="RNGMNOXGNASE"/>
</dbReference>
<protein>
    <recommendedName>
        <fullName evidence="5">Flavin-dependent monooxygenase</fullName>
    </recommendedName>
    <alternativeName>
        <fullName evidence="5">TetX monooxygenase</fullName>
        <shortName evidence="5">TetX</shortName>
        <ecNumber evidence="5">1.14.13.-</ecNumber>
    </alternativeName>
</protein>
<evidence type="ECO:0000313" key="8">
    <source>
        <dbReference type="Proteomes" id="UP000516444"/>
    </source>
</evidence>
<comment type="subcellular location">
    <subcellularLocation>
        <location evidence="5">Cytoplasm</location>
    </subcellularLocation>
</comment>
<reference evidence="7 8" key="1">
    <citation type="journal article" date="2014" name="Int. J. Syst. Evol. Microbiol.">
        <title>Complete genome sequence of Corynebacterium casei LMG S-19264T (=DSM 44701T), isolated from a smear-ripened cheese.</title>
        <authorList>
            <consortium name="US DOE Joint Genome Institute (JGI-PGF)"/>
            <person name="Walter F."/>
            <person name="Albersmeier A."/>
            <person name="Kalinowski J."/>
            <person name="Ruckert C."/>
        </authorList>
    </citation>
    <scope>NUCLEOTIDE SEQUENCE [LARGE SCALE GENOMIC DNA]</scope>
    <source>
        <strain evidence="7 8">JCM 4677</strain>
    </source>
</reference>
<comment type="subunit">
    <text evidence="5">Monomer.</text>
</comment>
<dbReference type="InterPro" id="IPR036188">
    <property type="entry name" value="FAD/NAD-bd_sf"/>
</dbReference>
<dbReference type="GO" id="GO:0071949">
    <property type="term" value="F:FAD binding"/>
    <property type="evidence" value="ECO:0007669"/>
    <property type="project" value="InterPro"/>
</dbReference>
<dbReference type="GO" id="GO:0046677">
    <property type="term" value="P:response to antibiotic"/>
    <property type="evidence" value="ECO:0007669"/>
    <property type="project" value="InterPro"/>
</dbReference>
<keyword evidence="8" id="KW-1185">Reference proteome</keyword>
<evidence type="ECO:0000256" key="4">
    <source>
        <dbReference type="ARBA" id="ARBA00023033"/>
    </source>
</evidence>
<dbReference type="GO" id="GO:0005737">
    <property type="term" value="C:cytoplasm"/>
    <property type="evidence" value="ECO:0007669"/>
    <property type="project" value="UniProtKB-SubCell"/>
</dbReference>
<comment type="domain">
    <text evidence="5">Consists of an N-terminal FAD-binding domain with a Rossman fold and a C-terminal substrate-binding domain.</text>
</comment>
<keyword evidence="4 5" id="KW-0503">Monooxygenase</keyword>
<dbReference type="SUPFAM" id="SSF51905">
    <property type="entry name" value="FAD/NAD(P)-binding domain"/>
    <property type="match status" value="1"/>
</dbReference>
<dbReference type="PANTHER" id="PTHR46972:SF1">
    <property type="entry name" value="FAD DEPENDENT OXIDOREDUCTASE DOMAIN-CONTAINING PROTEIN"/>
    <property type="match status" value="1"/>
</dbReference>
<keyword evidence="3 5" id="KW-0560">Oxidoreductase</keyword>
<dbReference type="PANTHER" id="PTHR46972">
    <property type="entry name" value="MONOOXYGENASE ASQM-RELATED"/>
    <property type="match status" value="1"/>
</dbReference>